<dbReference type="AlphaFoldDB" id="A0A537JHL2"/>
<proteinExistence type="predicted"/>
<dbReference type="EMBL" id="VBAO01000107">
    <property type="protein sequence ID" value="TMI82812.1"/>
    <property type="molecule type" value="Genomic_DNA"/>
</dbReference>
<dbReference type="Proteomes" id="UP000320048">
    <property type="component" value="Unassembled WGS sequence"/>
</dbReference>
<dbReference type="Gene3D" id="3.90.1720.10">
    <property type="entry name" value="endopeptidase domain like (from Nostoc punctiforme)"/>
    <property type="match status" value="1"/>
</dbReference>
<accession>A0A537JHL2</accession>
<name>A0A537JHL2_9BACT</name>
<evidence type="ECO:0000313" key="2">
    <source>
        <dbReference type="Proteomes" id="UP000320048"/>
    </source>
</evidence>
<evidence type="ECO:0000313" key="1">
    <source>
        <dbReference type="EMBL" id="TMI82812.1"/>
    </source>
</evidence>
<dbReference type="InterPro" id="IPR038765">
    <property type="entry name" value="Papain-like_cys_pep_sf"/>
</dbReference>
<organism evidence="1 2">
    <name type="scientific">Candidatus Segetimicrobium genomatis</name>
    <dbReference type="NCBI Taxonomy" id="2569760"/>
    <lineage>
        <taxon>Bacteria</taxon>
        <taxon>Bacillati</taxon>
        <taxon>Candidatus Sysuimicrobiota</taxon>
        <taxon>Candidatus Sysuimicrobiia</taxon>
        <taxon>Candidatus Sysuimicrobiales</taxon>
        <taxon>Candidatus Segetimicrobiaceae</taxon>
        <taxon>Candidatus Segetimicrobium</taxon>
    </lineage>
</organism>
<gene>
    <name evidence="1" type="ORF">E6H04_04095</name>
</gene>
<sequence length="188" mass="20589">MVKEMAEVEGIRHVRGSSPAGDLRPGDFILTHGSHWTSQLIRVGQALRFRGKNRTYAYWNHAALIVGSGGEIIEALGPSPGVVQQNISKYAPREYTIVRIKASPEDRDEMVAFARACLGERYGVLTIASIALSLLTGTRFSFGFDGQMICSGLVARALERTRAIYTKEPSHIMPADLARAYRVDPPGS</sequence>
<comment type="caution">
    <text evidence="1">The sequence shown here is derived from an EMBL/GenBank/DDBJ whole genome shotgun (WGS) entry which is preliminary data.</text>
</comment>
<protein>
    <submittedName>
        <fullName evidence="1">Uncharacterized protein</fullName>
    </submittedName>
</protein>
<dbReference type="SUPFAM" id="SSF54001">
    <property type="entry name" value="Cysteine proteinases"/>
    <property type="match status" value="1"/>
</dbReference>
<reference evidence="1 2" key="1">
    <citation type="journal article" date="2019" name="Nat. Microbiol.">
        <title>Mediterranean grassland soil C-N compound turnover is dependent on rainfall and depth, and is mediated by genomically divergent microorganisms.</title>
        <authorList>
            <person name="Diamond S."/>
            <person name="Andeer P.F."/>
            <person name="Li Z."/>
            <person name="Crits-Christoph A."/>
            <person name="Burstein D."/>
            <person name="Anantharaman K."/>
            <person name="Lane K.R."/>
            <person name="Thomas B.C."/>
            <person name="Pan C."/>
            <person name="Northen T.R."/>
            <person name="Banfield J.F."/>
        </authorList>
    </citation>
    <scope>NUCLEOTIDE SEQUENCE [LARGE SCALE GENOMIC DNA]</scope>
    <source>
        <strain evidence="1">NP_7</strain>
    </source>
</reference>